<feature type="region of interest" description="Disordered" evidence="1">
    <location>
        <begin position="134"/>
        <end position="155"/>
    </location>
</feature>
<name>A0ABS9UUI7_9BACT</name>
<comment type="caution">
    <text evidence="3">The sequence shown here is derived from an EMBL/GenBank/DDBJ whole genome shotgun (WGS) entry which is preliminary data.</text>
</comment>
<evidence type="ECO:0000313" key="4">
    <source>
        <dbReference type="Proteomes" id="UP001165489"/>
    </source>
</evidence>
<keyword evidence="4" id="KW-1185">Reference proteome</keyword>
<dbReference type="PROSITE" id="PS51257">
    <property type="entry name" value="PROKAR_LIPOPROTEIN"/>
    <property type="match status" value="1"/>
</dbReference>
<feature type="chain" id="PRO_5045366002" description="Proprotein convertase P-domain-containing protein" evidence="2">
    <location>
        <begin position="21"/>
        <end position="325"/>
    </location>
</feature>
<dbReference type="RefSeq" id="WP_241345773.1">
    <property type="nucleotide sequence ID" value="NZ_JAKZGP010000001.1"/>
</dbReference>
<feature type="compositionally biased region" description="Basic and acidic residues" evidence="1">
    <location>
        <begin position="136"/>
        <end position="155"/>
    </location>
</feature>
<gene>
    <name evidence="3" type="ORF">MM239_00360</name>
</gene>
<keyword evidence="2" id="KW-0732">Signal</keyword>
<evidence type="ECO:0000256" key="2">
    <source>
        <dbReference type="SAM" id="SignalP"/>
    </source>
</evidence>
<evidence type="ECO:0000256" key="1">
    <source>
        <dbReference type="SAM" id="MobiDB-lite"/>
    </source>
</evidence>
<organism evidence="3 4">
    <name type="scientific">Belliella filtrata</name>
    <dbReference type="NCBI Taxonomy" id="2923435"/>
    <lineage>
        <taxon>Bacteria</taxon>
        <taxon>Pseudomonadati</taxon>
        <taxon>Bacteroidota</taxon>
        <taxon>Cytophagia</taxon>
        <taxon>Cytophagales</taxon>
        <taxon>Cyclobacteriaceae</taxon>
        <taxon>Belliella</taxon>
    </lineage>
</organism>
<protein>
    <recommendedName>
        <fullName evidence="5">Proprotein convertase P-domain-containing protein</fullName>
    </recommendedName>
</protein>
<reference evidence="3" key="1">
    <citation type="submission" date="2022-03" db="EMBL/GenBank/DDBJ databases">
        <title>De novo assembled genomes of Belliella spp. (Cyclobacteriaceae) strains.</title>
        <authorList>
            <person name="Szabo A."/>
            <person name="Korponai K."/>
            <person name="Felfoldi T."/>
        </authorList>
    </citation>
    <scope>NUCLEOTIDE SEQUENCE</scope>
    <source>
        <strain evidence="3">DSM 111904</strain>
    </source>
</reference>
<feature type="signal peptide" evidence="2">
    <location>
        <begin position="1"/>
        <end position="20"/>
    </location>
</feature>
<dbReference type="Proteomes" id="UP001165489">
    <property type="component" value="Unassembled WGS sequence"/>
</dbReference>
<evidence type="ECO:0000313" key="3">
    <source>
        <dbReference type="EMBL" id="MCH7407831.1"/>
    </source>
</evidence>
<evidence type="ECO:0008006" key="5">
    <source>
        <dbReference type="Google" id="ProtNLM"/>
    </source>
</evidence>
<proteinExistence type="predicted"/>
<accession>A0ABS9UUI7</accession>
<sequence>MKSSLIILIVLLTSCGFLNAQESKSSSGGNFIYPQFHENFSAEESWEIHKQAYQKQLKAAGLSESEIQKKLIDYDNEKKLFIEKVKKQSEEAALQRKEAEILRKQAEEQRKQADILRKQAEEARKQAEIQRQQAEVMRKQAEQSRIESALERKKAEEQRKQAMAQREIAEKQREVAAEQRKVAEEMRKLAEIQRKKAEEFRNSFENILTKNLEISKSSTKIDPITINIEKKTTIYFNVHSRLNSGNILIEIFNPKGGKEAELSLEHKQKSGVVSADDFSKYTNGSINKTIADADAGDWQIRITPKQSEGNVNISVGRYIKPATDE</sequence>
<dbReference type="EMBL" id="JAKZGP010000001">
    <property type="protein sequence ID" value="MCH7407831.1"/>
    <property type="molecule type" value="Genomic_DNA"/>
</dbReference>